<evidence type="ECO:0000313" key="4">
    <source>
        <dbReference type="Proteomes" id="UP001165190"/>
    </source>
</evidence>
<dbReference type="GO" id="GO:0003700">
    <property type="term" value="F:DNA-binding transcription factor activity"/>
    <property type="evidence" value="ECO:0007669"/>
    <property type="project" value="TreeGrafter"/>
</dbReference>
<dbReference type="Proteomes" id="UP001165190">
    <property type="component" value="Unassembled WGS sequence"/>
</dbReference>
<keyword evidence="1" id="KW-0479">Metal-binding</keyword>
<reference evidence="3" key="1">
    <citation type="submission" date="2023-05" db="EMBL/GenBank/DDBJ databases">
        <title>Genome and transcriptome analyses reveal genes involved in the formation of fine ridges on petal epidermal cells in Hibiscus trionum.</title>
        <authorList>
            <person name="Koshimizu S."/>
            <person name="Masuda S."/>
            <person name="Ishii T."/>
            <person name="Shirasu K."/>
            <person name="Hoshino A."/>
            <person name="Arita M."/>
        </authorList>
    </citation>
    <scope>NUCLEOTIDE SEQUENCE</scope>
    <source>
        <strain evidence="3">Hamamatsu line</strain>
    </source>
</reference>
<dbReference type="GO" id="GO:0009736">
    <property type="term" value="P:cytokinin-activated signaling pathway"/>
    <property type="evidence" value="ECO:0007669"/>
    <property type="project" value="TreeGrafter"/>
</dbReference>
<dbReference type="GO" id="GO:0010090">
    <property type="term" value="P:trichome morphogenesis"/>
    <property type="evidence" value="ECO:0007669"/>
    <property type="project" value="InterPro"/>
</dbReference>
<dbReference type="InterPro" id="IPR044299">
    <property type="entry name" value="GIS3/ZFP5/ZFP6"/>
</dbReference>
<dbReference type="GO" id="GO:0000976">
    <property type="term" value="F:transcription cis-regulatory region binding"/>
    <property type="evidence" value="ECO:0007669"/>
    <property type="project" value="TreeGrafter"/>
</dbReference>
<sequence>MAKDAYTGASNTCETGEKKLKLFGFELNPSKKFSNSGEEKRFECRYCFKEFSNSQALGGHQNAHKKERMKKKRMQVEAKRAASIYSYLQPLQNSFGLSFEHESQISFEQDASESDQIIHFQQDPLVFTITPSKQSSRYLGLSL</sequence>
<keyword evidence="1" id="KW-0862">Zinc</keyword>
<dbReference type="PROSITE" id="PS50157">
    <property type="entry name" value="ZINC_FINGER_C2H2_2"/>
    <property type="match status" value="1"/>
</dbReference>
<dbReference type="GO" id="GO:0009740">
    <property type="term" value="P:gibberellic acid mediated signaling pathway"/>
    <property type="evidence" value="ECO:0007669"/>
    <property type="project" value="TreeGrafter"/>
</dbReference>
<dbReference type="Gene3D" id="3.30.160.60">
    <property type="entry name" value="Classic Zinc Finger"/>
    <property type="match status" value="1"/>
</dbReference>
<dbReference type="InterPro" id="IPR013087">
    <property type="entry name" value="Znf_C2H2_type"/>
</dbReference>
<keyword evidence="4" id="KW-1185">Reference proteome</keyword>
<keyword evidence="1" id="KW-0863">Zinc-finger</keyword>
<accession>A0A9W7JDI1</accession>
<dbReference type="OrthoDB" id="1939583at2759"/>
<dbReference type="PANTHER" id="PTHR46353">
    <property type="entry name" value="ZINC FINGER PROTEIN 5"/>
    <property type="match status" value="1"/>
</dbReference>
<evidence type="ECO:0000259" key="2">
    <source>
        <dbReference type="PROSITE" id="PS50157"/>
    </source>
</evidence>
<dbReference type="SUPFAM" id="SSF57667">
    <property type="entry name" value="beta-beta-alpha zinc fingers"/>
    <property type="match status" value="1"/>
</dbReference>
<comment type="caution">
    <text evidence="3">The sequence shown here is derived from an EMBL/GenBank/DDBJ whole genome shotgun (WGS) entry which is preliminary data.</text>
</comment>
<protein>
    <recommendedName>
        <fullName evidence="2">C2H2-type domain-containing protein</fullName>
    </recommendedName>
</protein>
<proteinExistence type="predicted"/>
<evidence type="ECO:0000256" key="1">
    <source>
        <dbReference type="PROSITE-ProRule" id="PRU00042"/>
    </source>
</evidence>
<dbReference type="AlphaFoldDB" id="A0A9W7JDI1"/>
<dbReference type="PANTHER" id="PTHR46353:SF5">
    <property type="entry name" value="ZINC FINGER PROTEIN 5"/>
    <property type="match status" value="1"/>
</dbReference>
<feature type="domain" description="C2H2-type" evidence="2">
    <location>
        <begin position="42"/>
        <end position="69"/>
    </location>
</feature>
<dbReference type="GO" id="GO:0008270">
    <property type="term" value="F:zinc ion binding"/>
    <property type="evidence" value="ECO:0007669"/>
    <property type="project" value="UniProtKB-KW"/>
</dbReference>
<dbReference type="InterPro" id="IPR036236">
    <property type="entry name" value="Znf_C2H2_sf"/>
</dbReference>
<evidence type="ECO:0000313" key="3">
    <source>
        <dbReference type="EMBL" id="GMJ09719.1"/>
    </source>
</evidence>
<dbReference type="PROSITE" id="PS00028">
    <property type="entry name" value="ZINC_FINGER_C2H2_1"/>
    <property type="match status" value="1"/>
</dbReference>
<dbReference type="GO" id="GO:0005634">
    <property type="term" value="C:nucleus"/>
    <property type="evidence" value="ECO:0007669"/>
    <property type="project" value="TreeGrafter"/>
</dbReference>
<gene>
    <name evidence="3" type="ORF">HRI_004641100</name>
</gene>
<name>A0A9W7JDI1_HIBTR</name>
<dbReference type="EMBL" id="BSYR01000056">
    <property type="protein sequence ID" value="GMJ09719.1"/>
    <property type="molecule type" value="Genomic_DNA"/>
</dbReference>
<organism evidence="3 4">
    <name type="scientific">Hibiscus trionum</name>
    <name type="common">Flower of an hour</name>
    <dbReference type="NCBI Taxonomy" id="183268"/>
    <lineage>
        <taxon>Eukaryota</taxon>
        <taxon>Viridiplantae</taxon>
        <taxon>Streptophyta</taxon>
        <taxon>Embryophyta</taxon>
        <taxon>Tracheophyta</taxon>
        <taxon>Spermatophyta</taxon>
        <taxon>Magnoliopsida</taxon>
        <taxon>eudicotyledons</taxon>
        <taxon>Gunneridae</taxon>
        <taxon>Pentapetalae</taxon>
        <taxon>rosids</taxon>
        <taxon>malvids</taxon>
        <taxon>Malvales</taxon>
        <taxon>Malvaceae</taxon>
        <taxon>Malvoideae</taxon>
        <taxon>Hibiscus</taxon>
    </lineage>
</organism>